<dbReference type="PANTHER" id="PTHR34406">
    <property type="entry name" value="PROTEIN YCEI"/>
    <property type="match status" value="1"/>
</dbReference>
<feature type="domain" description="Lipid/polyisoprenoid-binding YceI-like" evidence="2">
    <location>
        <begin position="24"/>
        <end position="191"/>
    </location>
</feature>
<dbReference type="KEGG" id="tom:BWR18_19855"/>
<sequence length="194" mass="21117">MRTTLAATAVFAALAASAQADMARYELDTEHTNVYFTIEHIGYARTLGIFTELEGAFSYDVETQELGEVAVTIDASSVNTFNDRRDGHVRNQDFLHVSDHPDITFVANGGTAESDVNGTVTGDLTILGVTQPVTLDVTLNKVAEYPFGHKREVLGLSMSTTIQRSDFGMTYGVDNGLVGDEVRINIETEAMKMD</sequence>
<evidence type="ECO:0000259" key="2">
    <source>
        <dbReference type="SMART" id="SM00867"/>
    </source>
</evidence>
<keyword evidence="1" id="KW-0732">Signal</keyword>
<dbReference type="EMBL" id="CP019314">
    <property type="protein sequence ID" value="APX14118.1"/>
    <property type="molecule type" value="Genomic_DNA"/>
</dbReference>
<keyword evidence="4" id="KW-1185">Reference proteome</keyword>
<feature type="chain" id="PRO_5013179270" description="Lipid/polyisoprenoid-binding YceI-like domain-containing protein" evidence="1">
    <location>
        <begin position="21"/>
        <end position="194"/>
    </location>
</feature>
<geneLocation type="plasmid" evidence="3 4">
    <name>pDOK1-4-2</name>
</geneLocation>
<evidence type="ECO:0000256" key="1">
    <source>
        <dbReference type="SAM" id="SignalP"/>
    </source>
</evidence>
<feature type="signal peptide" evidence="1">
    <location>
        <begin position="1"/>
        <end position="20"/>
    </location>
</feature>
<proteinExistence type="predicted"/>
<name>A0A1P8N1J1_9RHOB</name>
<reference evidence="3 4" key="1">
    <citation type="submission" date="2017-01" db="EMBL/GenBank/DDBJ databases">
        <title>Complete genome of Tateyamaria omphalii DOK1-4 isolated from seawater in Dokdo.</title>
        <authorList>
            <person name="Kim J.H."/>
            <person name="Chi W.-J."/>
        </authorList>
    </citation>
    <scope>NUCLEOTIDE SEQUENCE [LARGE SCALE GENOMIC DNA]</scope>
    <source>
        <strain evidence="3 4">DOK1-4</strain>
        <plasmid evidence="3 4">pDOK1-4-2</plasmid>
    </source>
</reference>
<dbReference type="InterPro" id="IPR036761">
    <property type="entry name" value="TTHA0802/YceI-like_sf"/>
</dbReference>
<dbReference type="Pfam" id="PF04264">
    <property type="entry name" value="YceI"/>
    <property type="match status" value="1"/>
</dbReference>
<dbReference type="SMART" id="SM00867">
    <property type="entry name" value="YceI"/>
    <property type="match status" value="1"/>
</dbReference>
<dbReference type="InterPro" id="IPR007372">
    <property type="entry name" value="Lipid/polyisoprenoid-bd_YceI"/>
</dbReference>
<evidence type="ECO:0000313" key="4">
    <source>
        <dbReference type="Proteomes" id="UP000186336"/>
    </source>
</evidence>
<dbReference type="AlphaFoldDB" id="A0A1P8N1J1"/>
<evidence type="ECO:0000313" key="3">
    <source>
        <dbReference type="EMBL" id="APX14118.1"/>
    </source>
</evidence>
<protein>
    <recommendedName>
        <fullName evidence="2">Lipid/polyisoprenoid-binding YceI-like domain-containing protein</fullName>
    </recommendedName>
</protein>
<dbReference type="PANTHER" id="PTHR34406:SF1">
    <property type="entry name" value="PROTEIN YCEI"/>
    <property type="match status" value="1"/>
</dbReference>
<dbReference type="OrthoDB" id="9811006at2"/>
<gene>
    <name evidence="3" type="ORF">BWR18_19855</name>
</gene>
<keyword evidence="3" id="KW-0614">Plasmid</keyword>
<dbReference type="Proteomes" id="UP000186336">
    <property type="component" value="Plasmid pDOK1-4-2"/>
</dbReference>
<dbReference type="SUPFAM" id="SSF101874">
    <property type="entry name" value="YceI-like"/>
    <property type="match status" value="1"/>
</dbReference>
<dbReference type="Gene3D" id="2.40.128.110">
    <property type="entry name" value="Lipid/polyisoprenoid-binding, YceI-like"/>
    <property type="match status" value="1"/>
</dbReference>
<accession>A0A1P8N1J1</accession>
<organism evidence="3 4">
    <name type="scientific">Tateyamaria omphalii</name>
    <dbReference type="NCBI Taxonomy" id="299262"/>
    <lineage>
        <taxon>Bacteria</taxon>
        <taxon>Pseudomonadati</taxon>
        <taxon>Pseudomonadota</taxon>
        <taxon>Alphaproteobacteria</taxon>
        <taxon>Rhodobacterales</taxon>
        <taxon>Roseobacteraceae</taxon>
        <taxon>Tateyamaria</taxon>
    </lineage>
</organism>